<dbReference type="PANTHER" id="PTHR28629:SF4">
    <property type="entry name" value="TRIOKINASE_FMN CYCLASE"/>
    <property type="match status" value="1"/>
</dbReference>
<dbReference type="Gene3D" id="3.40.50.10440">
    <property type="entry name" value="Dihydroxyacetone kinase, domain 1"/>
    <property type="match status" value="1"/>
</dbReference>
<feature type="binding site" evidence="7">
    <location>
        <position position="118"/>
    </location>
    <ligand>
        <name>substrate</name>
    </ligand>
</feature>
<evidence type="ECO:0000313" key="10">
    <source>
        <dbReference type="EMBL" id="KAK7380108.1"/>
    </source>
</evidence>
<evidence type="ECO:0000256" key="1">
    <source>
        <dbReference type="ARBA" id="ARBA00008757"/>
    </source>
</evidence>
<dbReference type="PROSITE" id="PS51480">
    <property type="entry name" value="DHAL"/>
    <property type="match status" value="1"/>
</dbReference>
<evidence type="ECO:0000256" key="4">
    <source>
        <dbReference type="ARBA" id="ARBA00022777"/>
    </source>
</evidence>
<dbReference type="Gene3D" id="1.25.40.340">
    <property type="match status" value="1"/>
</dbReference>
<evidence type="ECO:0000313" key="11">
    <source>
        <dbReference type="Proteomes" id="UP001386955"/>
    </source>
</evidence>
<dbReference type="GO" id="GO:0019563">
    <property type="term" value="P:glycerol catabolic process"/>
    <property type="evidence" value="ECO:0007669"/>
    <property type="project" value="TreeGrafter"/>
</dbReference>
<feature type="binding site" evidence="7">
    <location>
        <begin position="62"/>
        <end position="65"/>
    </location>
    <ligand>
        <name>substrate</name>
    </ligand>
</feature>
<evidence type="ECO:0000256" key="5">
    <source>
        <dbReference type="ARBA" id="ARBA00022840"/>
    </source>
</evidence>
<dbReference type="InterPro" id="IPR004006">
    <property type="entry name" value="DhaK_dom"/>
</dbReference>
<accession>A0AAN9P2S8</accession>
<gene>
    <name evidence="10" type="ORF">VNO78_32519</name>
</gene>
<dbReference type="InterPro" id="IPR004007">
    <property type="entry name" value="DhaL_dom"/>
</dbReference>
<dbReference type="EMBL" id="JAYMYS010000009">
    <property type="protein sequence ID" value="KAK7380108.1"/>
    <property type="molecule type" value="Genomic_DNA"/>
</dbReference>
<keyword evidence="11" id="KW-1185">Reference proteome</keyword>
<reference evidence="10 11" key="1">
    <citation type="submission" date="2024-01" db="EMBL/GenBank/DDBJ databases">
        <title>The genomes of 5 underutilized Papilionoideae crops provide insights into root nodulation and disease resistanc.</title>
        <authorList>
            <person name="Jiang F."/>
        </authorList>
    </citation>
    <scope>NUCLEOTIDE SEQUENCE [LARGE SCALE GENOMIC DNA]</scope>
    <source>
        <strain evidence="10">DUOXIRENSHENG_FW03</strain>
        <tissue evidence="10">Leaves</tissue>
    </source>
</reference>
<dbReference type="FunFam" id="1.25.40.340:FF:000002">
    <property type="entry name" value="Dihydroxyacetone kinase, L subunit"/>
    <property type="match status" value="1"/>
</dbReference>
<sequence>MAFPTKKLIDDPNDVVTEFIEGLVETYPGLQYLDGFPLVKVVLRADVSAATYDKVAVISGGGSGHEPAHAGFVGEGMLTAAICGDIFSSPPVDSILAGIRAVTGPKGCLLIVKNYTGDRLNFGLAAELAKSEGFKVETVIVGDDCALPPPRGIAGRRGLAGTILVHKVAGAAAAGGLSLADVTAEAKHASEIVGTMGVALTVCTIPGQVTSDRLGPGKMELGLGIHGEPGAAVADIQPVNVVVSHVLQQILSTETNYVPITRGERVVLMVNGLGGTPTMELMITAGKTVPQLQLEHGLAVDRVYTGSFMTSLDMAGFSITIMKADPTILQRLDAPTKAPYWPVAADGNHPPAKIPVPIPASRSAKTDEPRSQSQQLNEQGQILEVAIEAAANAIINIKDDLNEWDGKVGDGDCGSTMCRGAKAILEDIKNYPLNDAVETVSEIGSSIGRSMGGTSGIIYTIFFKAAHSQLKASSHSGVTSKQWAEALAASITAVSKYGGASAGYRTLLDALIPALSVLEEKLNHDPITAFVLSSEAASAGAQSTVDMQAQAGRSTYVSGEILSTVPDPGAMAAAAWYRAAALAVKDKYQS</sequence>
<dbReference type="InterPro" id="IPR036117">
    <property type="entry name" value="DhaL_dom_sf"/>
</dbReference>
<dbReference type="PROSITE" id="PS51481">
    <property type="entry name" value="DHAK"/>
    <property type="match status" value="1"/>
</dbReference>
<dbReference type="PANTHER" id="PTHR28629">
    <property type="entry name" value="TRIOKINASE/FMN CYCLASE"/>
    <property type="match status" value="1"/>
</dbReference>
<dbReference type="Gene3D" id="3.30.1180.20">
    <property type="entry name" value="Dihydroxyacetone kinase, domain 2"/>
    <property type="match status" value="1"/>
</dbReference>
<protein>
    <recommendedName>
        <fullName evidence="12">3,4-dihydroxy-2-butanone kinase</fullName>
    </recommendedName>
</protein>
<feature type="binding site" evidence="7">
    <location>
        <position position="113"/>
    </location>
    <ligand>
        <name>substrate</name>
    </ligand>
</feature>
<feature type="active site" description="Tele-hemiaminal-histidine intermediate" evidence="6">
    <location>
        <position position="226"/>
    </location>
</feature>
<dbReference type="InterPro" id="IPR012734">
    <property type="entry name" value="DhaK_ATP"/>
</dbReference>
<dbReference type="AlphaFoldDB" id="A0AAN9P2S8"/>
<dbReference type="FunFam" id="3.40.50.10440:FF:000001">
    <property type="entry name" value="Dihydroxyacetone kinase, DhaK subunit"/>
    <property type="match status" value="1"/>
</dbReference>
<dbReference type="NCBIfam" id="TIGR02361">
    <property type="entry name" value="dak_ATP"/>
    <property type="match status" value="1"/>
</dbReference>
<proteinExistence type="inferred from homology"/>
<dbReference type="FunFam" id="3.30.1180.20:FF:000001">
    <property type="entry name" value="Dihydroxyacetone kinase 1"/>
    <property type="match status" value="1"/>
</dbReference>
<evidence type="ECO:0000259" key="8">
    <source>
        <dbReference type="PROSITE" id="PS51480"/>
    </source>
</evidence>
<keyword evidence="3" id="KW-0547">Nucleotide-binding</keyword>
<keyword evidence="2" id="KW-0808">Transferase</keyword>
<dbReference type="SMART" id="SM01120">
    <property type="entry name" value="Dak2"/>
    <property type="match status" value="1"/>
</dbReference>
<evidence type="ECO:0000256" key="2">
    <source>
        <dbReference type="ARBA" id="ARBA00022679"/>
    </source>
</evidence>
<dbReference type="GO" id="GO:0005524">
    <property type="term" value="F:ATP binding"/>
    <property type="evidence" value="ECO:0007669"/>
    <property type="project" value="UniProtKB-KW"/>
</dbReference>
<dbReference type="GO" id="GO:0004371">
    <property type="term" value="F:glycerone kinase activity"/>
    <property type="evidence" value="ECO:0007669"/>
    <property type="project" value="InterPro"/>
</dbReference>
<evidence type="ECO:0000256" key="3">
    <source>
        <dbReference type="ARBA" id="ARBA00022741"/>
    </source>
</evidence>
<dbReference type="Pfam" id="PF02733">
    <property type="entry name" value="Dak1"/>
    <property type="match status" value="1"/>
</dbReference>
<keyword evidence="5" id="KW-0067">ATP-binding</keyword>
<keyword evidence="4" id="KW-0418">Kinase</keyword>
<dbReference type="SUPFAM" id="SSF101473">
    <property type="entry name" value="DhaL-like"/>
    <property type="match status" value="1"/>
</dbReference>
<evidence type="ECO:0000259" key="9">
    <source>
        <dbReference type="PROSITE" id="PS51481"/>
    </source>
</evidence>
<evidence type="ECO:0000256" key="7">
    <source>
        <dbReference type="PIRSR" id="PIRSR612734-2"/>
    </source>
</evidence>
<dbReference type="SUPFAM" id="SSF82549">
    <property type="entry name" value="DAK1/DegV-like"/>
    <property type="match status" value="1"/>
</dbReference>
<organism evidence="10 11">
    <name type="scientific">Psophocarpus tetragonolobus</name>
    <name type="common">Winged bean</name>
    <name type="synonym">Dolichos tetragonolobus</name>
    <dbReference type="NCBI Taxonomy" id="3891"/>
    <lineage>
        <taxon>Eukaryota</taxon>
        <taxon>Viridiplantae</taxon>
        <taxon>Streptophyta</taxon>
        <taxon>Embryophyta</taxon>
        <taxon>Tracheophyta</taxon>
        <taxon>Spermatophyta</taxon>
        <taxon>Magnoliopsida</taxon>
        <taxon>eudicotyledons</taxon>
        <taxon>Gunneridae</taxon>
        <taxon>Pentapetalae</taxon>
        <taxon>rosids</taxon>
        <taxon>fabids</taxon>
        <taxon>Fabales</taxon>
        <taxon>Fabaceae</taxon>
        <taxon>Papilionoideae</taxon>
        <taxon>50 kb inversion clade</taxon>
        <taxon>NPAAA clade</taxon>
        <taxon>indigoferoid/millettioid clade</taxon>
        <taxon>Phaseoleae</taxon>
        <taxon>Psophocarpus</taxon>
    </lineage>
</organism>
<name>A0AAN9P2S8_PSOTE</name>
<dbReference type="GO" id="GO:0005829">
    <property type="term" value="C:cytosol"/>
    <property type="evidence" value="ECO:0007669"/>
    <property type="project" value="TreeGrafter"/>
</dbReference>
<comment type="caution">
    <text evidence="10">The sequence shown here is derived from an EMBL/GenBank/DDBJ whole genome shotgun (WGS) entry which is preliminary data.</text>
</comment>
<feature type="domain" description="DhaL" evidence="8">
    <location>
        <begin position="381"/>
        <end position="582"/>
    </location>
</feature>
<dbReference type="NCBIfam" id="NF011049">
    <property type="entry name" value="PRK14479.1"/>
    <property type="match status" value="1"/>
</dbReference>
<dbReference type="InterPro" id="IPR050861">
    <property type="entry name" value="Dihydroxyacetone_Kinase"/>
</dbReference>
<evidence type="ECO:0008006" key="12">
    <source>
        <dbReference type="Google" id="ProtNLM"/>
    </source>
</evidence>
<feature type="domain" description="DhaK" evidence="9">
    <location>
        <begin position="11"/>
        <end position="341"/>
    </location>
</feature>
<dbReference type="Proteomes" id="UP001386955">
    <property type="component" value="Unassembled WGS sequence"/>
</dbReference>
<dbReference type="Pfam" id="PF02734">
    <property type="entry name" value="Dak2"/>
    <property type="match status" value="1"/>
</dbReference>
<comment type="similarity">
    <text evidence="1">Belongs to the dihydroxyacetone kinase (DAK) family.</text>
</comment>
<evidence type="ECO:0000256" key="6">
    <source>
        <dbReference type="PIRSR" id="PIRSR612734-1"/>
    </source>
</evidence>